<dbReference type="CDD" id="cd06661">
    <property type="entry name" value="GGCT_like"/>
    <property type="match status" value="1"/>
</dbReference>
<dbReference type="InterPro" id="IPR013024">
    <property type="entry name" value="GGCT-like"/>
</dbReference>
<dbReference type="Gene3D" id="3.10.490.10">
    <property type="entry name" value="Gamma-glutamyl cyclotransferase-like"/>
    <property type="match status" value="1"/>
</dbReference>
<dbReference type="GO" id="GO:0005737">
    <property type="term" value="C:cytoplasm"/>
    <property type="evidence" value="ECO:0007669"/>
    <property type="project" value="TreeGrafter"/>
</dbReference>
<dbReference type="SUPFAM" id="SSF110857">
    <property type="entry name" value="Gamma-glutamyl cyclotransferase-like"/>
    <property type="match status" value="1"/>
</dbReference>
<dbReference type="OrthoDB" id="9795692at2"/>
<evidence type="ECO:0000313" key="4">
    <source>
        <dbReference type="Proteomes" id="UP000019113"/>
    </source>
</evidence>
<organism evidence="3 4">
    <name type="scientific">Halomonas huangheensis</name>
    <dbReference type="NCBI Taxonomy" id="1178482"/>
    <lineage>
        <taxon>Bacteria</taxon>
        <taxon>Pseudomonadati</taxon>
        <taxon>Pseudomonadota</taxon>
        <taxon>Gammaproteobacteria</taxon>
        <taxon>Oceanospirillales</taxon>
        <taxon>Halomonadaceae</taxon>
        <taxon>Halomonas</taxon>
    </lineage>
</organism>
<dbReference type="PATRIC" id="fig|1178482.3.peg.1760"/>
<dbReference type="Pfam" id="PF04752">
    <property type="entry name" value="ChaC"/>
    <property type="match status" value="1"/>
</dbReference>
<dbReference type="STRING" id="1178482.AR456_14135"/>
<dbReference type="EC" id="4.3.2.7" evidence="1"/>
<evidence type="ECO:0000313" key="3">
    <source>
        <dbReference type="EMBL" id="ERL51567.1"/>
    </source>
</evidence>
<dbReference type="EMBL" id="AVBC01000023">
    <property type="protein sequence ID" value="ERL51567.1"/>
    <property type="molecule type" value="Genomic_DNA"/>
</dbReference>
<proteinExistence type="predicted"/>
<reference evidence="3 4" key="1">
    <citation type="submission" date="2013-08" db="EMBL/GenBank/DDBJ databases">
        <title>draft genome of Halomonas huanghegensis, strain BJGMM-B45T.</title>
        <authorList>
            <person name="Miao C."/>
            <person name="Wan Y."/>
            <person name="Jin W."/>
        </authorList>
    </citation>
    <scope>NUCLEOTIDE SEQUENCE [LARGE SCALE GENOMIC DNA]</scope>
    <source>
        <strain evidence="3 4">BJGMM-B45</strain>
    </source>
</reference>
<dbReference type="GO" id="GO:0061928">
    <property type="term" value="F:glutathione specific gamma-glutamylcyclotransferase activity"/>
    <property type="evidence" value="ECO:0007669"/>
    <property type="project" value="UniProtKB-EC"/>
</dbReference>
<dbReference type="GO" id="GO:0006751">
    <property type="term" value="P:glutathione catabolic process"/>
    <property type="evidence" value="ECO:0007669"/>
    <property type="project" value="InterPro"/>
</dbReference>
<dbReference type="PANTHER" id="PTHR12192">
    <property type="entry name" value="CATION TRANSPORT PROTEIN CHAC-RELATED"/>
    <property type="match status" value="1"/>
</dbReference>
<keyword evidence="2" id="KW-0456">Lyase</keyword>
<dbReference type="PANTHER" id="PTHR12192:SF2">
    <property type="entry name" value="GLUTATHIONE-SPECIFIC GAMMA-GLUTAMYLCYCLOTRANSFERASE 2"/>
    <property type="match status" value="1"/>
</dbReference>
<dbReference type="RefSeq" id="WP_021818714.1">
    <property type="nucleotide sequence ID" value="NZ_AVBC01000023.1"/>
</dbReference>
<comment type="caution">
    <text evidence="3">The sequence shown here is derived from an EMBL/GenBank/DDBJ whole genome shotgun (WGS) entry which is preliminary data.</text>
</comment>
<name>W1N7N5_9GAMM</name>
<sequence length="215" mass="23906">MPTTSLAATTATSSSADTRELNRRMSHFEGQSKVWLFGYGSLIWKADFAWHQRRPAVIHDLSRRFWQGSHDHRGTLEAPGRVATLVDEPGAECLGMAYLIDREILAPLDLREKNGYLRRVTTMHFVDKAAKADNATDRAEGLVYIATQENTAWLGEAPLTGMVEQISQAHGPSGANAEYLHNLADALRELGGHDEHVFTLADTLRERMPGSNPQR</sequence>
<dbReference type="Proteomes" id="UP000019113">
    <property type="component" value="Unassembled WGS sequence"/>
</dbReference>
<dbReference type="InterPro" id="IPR036568">
    <property type="entry name" value="GGCT-like_sf"/>
</dbReference>
<protein>
    <recommendedName>
        <fullName evidence="1">glutathione-specific gamma-glutamylcyclotransferase</fullName>
        <ecNumber evidence="1">4.3.2.7</ecNumber>
    </recommendedName>
</protein>
<dbReference type="InterPro" id="IPR006840">
    <property type="entry name" value="ChaC"/>
</dbReference>
<evidence type="ECO:0000256" key="1">
    <source>
        <dbReference type="ARBA" id="ARBA00012344"/>
    </source>
</evidence>
<dbReference type="eggNOG" id="COG3703">
    <property type="taxonomic scope" value="Bacteria"/>
</dbReference>
<dbReference type="KEGG" id="hhu:AR456_14135"/>
<dbReference type="AlphaFoldDB" id="W1N7N5"/>
<gene>
    <name evidence="3" type="ORF">BJB45_12995</name>
</gene>
<keyword evidence="4" id="KW-1185">Reference proteome</keyword>
<evidence type="ECO:0000256" key="2">
    <source>
        <dbReference type="ARBA" id="ARBA00023239"/>
    </source>
</evidence>
<accession>W1N7N5</accession>